<accession>A0A1M5YB95</accession>
<evidence type="ECO:0000313" key="7">
    <source>
        <dbReference type="EMBL" id="SHI09252.1"/>
    </source>
</evidence>
<dbReference type="PANTHER" id="PTHR43673:SF2">
    <property type="entry name" value="NITROREDUCTASE"/>
    <property type="match status" value="1"/>
</dbReference>
<dbReference type="EMBL" id="FQXJ01000007">
    <property type="protein sequence ID" value="SHI09252.1"/>
    <property type="molecule type" value="Genomic_DNA"/>
</dbReference>
<dbReference type="PANTHER" id="PTHR43673">
    <property type="entry name" value="NAD(P)H NITROREDUCTASE YDGI-RELATED"/>
    <property type="match status" value="1"/>
</dbReference>
<dbReference type="OrthoDB" id="9812105at2"/>
<dbReference type="InterPro" id="IPR000415">
    <property type="entry name" value="Nitroreductase-like"/>
</dbReference>
<dbReference type="Proteomes" id="UP000183954">
    <property type="component" value="Unassembled WGS sequence"/>
</dbReference>
<dbReference type="Gene3D" id="3.40.109.10">
    <property type="entry name" value="NADH Oxidase"/>
    <property type="match status" value="1"/>
</dbReference>
<evidence type="ECO:0000256" key="2">
    <source>
        <dbReference type="ARBA" id="ARBA00007118"/>
    </source>
</evidence>
<comment type="similarity">
    <text evidence="2">Belongs to the nitroreductase family.</text>
</comment>
<dbReference type="InterPro" id="IPR029479">
    <property type="entry name" value="Nitroreductase"/>
</dbReference>
<reference evidence="8" key="1">
    <citation type="submission" date="2016-11" db="EMBL/GenBank/DDBJ databases">
        <authorList>
            <person name="Varghese N."/>
            <person name="Submissions S."/>
        </authorList>
    </citation>
    <scope>NUCLEOTIDE SEQUENCE [LARGE SCALE GENOMIC DNA]</scope>
    <source>
        <strain evidence="8">DSM 15449</strain>
    </source>
</reference>
<gene>
    <name evidence="7" type="ORF">SAMN02746098_02406</name>
</gene>
<protein>
    <submittedName>
        <fullName evidence="7">Nitroreductase</fullName>
    </submittedName>
</protein>
<keyword evidence="8" id="KW-1185">Reference proteome</keyword>
<comment type="cofactor">
    <cofactor evidence="1">
        <name>FMN</name>
        <dbReference type="ChEBI" id="CHEBI:58210"/>
    </cofactor>
</comment>
<evidence type="ECO:0000256" key="3">
    <source>
        <dbReference type="ARBA" id="ARBA00022630"/>
    </source>
</evidence>
<name>A0A1M5YB95_9FIRM</name>
<keyword evidence="3" id="KW-0285">Flavoprotein</keyword>
<evidence type="ECO:0000256" key="5">
    <source>
        <dbReference type="ARBA" id="ARBA00023002"/>
    </source>
</evidence>
<dbReference type="GO" id="GO:0016491">
    <property type="term" value="F:oxidoreductase activity"/>
    <property type="evidence" value="ECO:0007669"/>
    <property type="project" value="UniProtKB-KW"/>
</dbReference>
<evidence type="ECO:0000259" key="6">
    <source>
        <dbReference type="Pfam" id="PF00881"/>
    </source>
</evidence>
<evidence type="ECO:0000313" key="8">
    <source>
        <dbReference type="Proteomes" id="UP000183954"/>
    </source>
</evidence>
<feature type="domain" description="Nitroreductase" evidence="6">
    <location>
        <begin position="7"/>
        <end position="181"/>
    </location>
</feature>
<dbReference type="Pfam" id="PF00881">
    <property type="entry name" value="Nitroreductase"/>
    <property type="match status" value="1"/>
</dbReference>
<keyword evidence="4" id="KW-0288">FMN</keyword>
<sequence length="204" mass="22758">MDVKTAILERRSIRKFKSDPVPDDMLQELLEAARLAPSGTNHQPWRFIIVKNQNVKEKIQAAAFNQTFLSEAPILLVCCADLSTYANNTRKRLQELIDSGVFGPEAFNNYPDVDKPIDANTLKAFVPHAMLNVALAIEHIALRAVSLGLGTCWVQLMKAKKIAEILELPNNLVVTALLPVGFPNQSPALRPRVNVEEIVYKVFE</sequence>
<dbReference type="SUPFAM" id="SSF55469">
    <property type="entry name" value="FMN-dependent nitroreductase-like"/>
    <property type="match status" value="1"/>
</dbReference>
<dbReference type="STRING" id="1121420.SAMN02746098_02406"/>
<evidence type="ECO:0000256" key="4">
    <source>
        <dbReference type="ARBA" id="ARBA00022643"/>
    </source>
</evidence>
<dbReference type="AlphaFoldDB" id="A0A1M5YB95"/>
<proteinExistence type="inferred from homology"/>
<keyword evidence="5" id="KW-0560">Oxidoreductase</keyword>
<organism evidence="7 8">
    <name type="scientific">Desulfosporosinus lacus DSM 15449</name>
    <dbReference type="NCBI Taxonomy" id="1121420"/>
    <lineage>
        <taxon>Bacteria</taxon>
        <taxon>Bacillati</taxon>
        <taxon>Bacillota</taxon>
        <taxon>Clostridia</taxon>
        <taxon>Eubacteriales</taxon>
        <taxon>Desulfitobacteriaceae</taxon>
        <taxon>Desulfosporosinus</taxon>
    </lineage>
</organism>
<evidence type="ECO:0000256" key="1">
    <source>
        <dbReference type="ARBA" id="ARBA00001917"/>
    </source>
</evidence>
<dbReference type="RefSeq" id="WP_073029958.1">
    <property type="nucleotide sequence ID" value="NZ_FQXJ01000007.1"/>
</dbReference>